<dbReference type="InterPro" id="IPR000595">
    <property type="entry name" value="cNMP-bd_dom"/>
</dbReference>
<dbReference type="InterPro" id="IPR036390">
    <property type="entry name" value="WH_DNA-bd_sf"/>
</dbReference>
<dbReference type="PRINTS" id="PR00034">
    <property type="entry name" value="HTHCRP"/>
</dbReference>
<dbReference type="AlphaFoldDB" id="A0A2U2X0Z6"/>
<dbReference type="Gene3D" id="2.60.120.10">
    <property type="entry name" value="Jelly Rolls"/>
    <property type="match status" value="1"/>
</dbReference>
<dbReference type="PROSITE" id="PS51063">
    <property type="entry name" value="HTH_CRP_2"/>
    <property type="match status" value="1"/>
</dbReference>
<dbReference type="InterPro" id="IPR012318">
    <property type="entry name" value="HTH_CRP"/>
</dbReference>
<keyword evidence="10" id="KW-1185">Reference proteome</keyword>
<feature type="domain" description="Response regulatory" evidence="7">
    <location>
        <begin position="3"/>
        <end position="119"/>
    </location>
</feature>
<evidence type="ECO:0000259" key="6">
    <source>
        <dbReference type="PROSITE" id="PS50042"/>
    </source>
</evidence>
<dbReference type="SMART" id="SM00448">
    <property type="entry name" value="REC"/>
    <property type="match status" value="1"/>
</dbReference>
<dbReference type="Pfam" id="PF00027">
    <property type="entry name" value="cNMP_binding"/>
    <property type="match status" value="1"/>
</dbReference>
<dbReference type="Pfam" id="PF00072">
    <property type="entry name" value="Response_reg"/>
    <property type="match status" value="1"/>
</dbReference>
<dbReference type="GO" id="GO:0006355">
    <property type="term" value="P:regulation of DNA-templated transcription"/>
    <property type="evidence" value="ECO:0007669"/>
    <property type="project" value="InterPro"/>
</dbReference>
<evidence type="ECO:0000256" key="2">
    <source>
        <dbReference type="ARBA" id="ARBA00023015"/>
    </source>
</evidence>
<dbReference type="InterPro" id="IPR014710">
    <property type="entry name" value="RmlC-like_jellyroll"/>
</dbReference>
<evidence type="ECO:0000256" key="4">
    <source>
        <dbReference type="ARBA" id="ARBA00023163"/>
    </source>
</evidence>
<reference evidence="9 10" key="1">
    <citation type="submission" date="2018-05" db="EMBL/GenBank/DDBJ databases">
        <title>Brumimicrobium oceani sp. nov., isolated from coastal sediment.</title>
        <authorList>
            <person name="Kou Y."/>
        </authorList>
    </citation>
    <scope>NUCLEOTIDE SEQUENCE [LARGE SCALE GENOMIC DNA]</scope>
    <source>
        <strain evidence="9 10">C305</strain>
    </source>
</reference>
<dbReference type="CDD" id="cd17574">
    <property type="entry name" value="REC_OmpR"/>
    <property type="match status" value="1"/>
</dbReference>
<dbReference type="OrthoDB" id="9127033at2"/>
<feature type="domain" description="Cyclic nucleotide-binding" evidence="6">
    <location>
        <begin position="148"/>
        <end position="248"/>
    </location>
</feature>
<dbReference type="Gene3D" id="1.10.10.10">
    <property type="entry name" value="Winged helix-like DNA-binding domain superfamily/Winged helix DNA-binding domain"/>
    <property type="match status" value="1"/>
</dbReference>
<dbReference type="InterPro" id="IPR011006">
    <property type="entry name" value="CheY-like_superfamily"/>
</dbReference>
<feature type="domain" description="HTH crp-type" evidence="8">
    <location>
        <begin position="273"/>
        <end position="344"/>
    </location>
</feature>
<keyword evidence="2" id="KW-0805">Transcription regulation</keyword>
<reference evidence="9 10" key="2">
    <citation type="submission" date="2018-05" db="EMBL/GenBank/DDBJ databases">
        <authorList>
            <person name="Lanie J.A."/>
            <person name="Ng W.-L."/>
            <person name="Kazmierczak K.M."/>
            <person name="Andrzejewski T.M."/>
            <person name="Davidsen T.M."/>
            <person name="Wayne K.J."/>
            <person name="Tettelin H."/>
            <person name="Glass J.I."/>
            <person name="Rusch D."/>
            <person name="Podicherti R."/>
            <person name="Tsui H.-C.T."/>
            <person name="Winkler M.E."/>
        </authorList>
    </citation>
    <scope>NUCLEOTIDE SEQUENCE [LARGE SCALE GENOMIC DNA]</scope>
    <source>
        <strain evidence="9 10">C305</strain>
    </source>
</reference>
<dbReference type="CDD" id="cd00038">
    <property type="entry name" value="CAP_ED"/>
    <property type="match status" value="1"/>
</dbReference>
<proteinExistence type="predicted"/>
<evidence type="ECO:0000313" key="9">
    <source>
        <dbReference type="EMBL" id="PWH81452.1"/>
    </source>
</evidence>
<evidence type="ECO:0000259" key="8">
    <source>
        <dbReference type="PROSITE" id="PS51063"/>
    </source>
</evidence>
<dbReference type="RefSeq" id="WP_109360652.1">
    <property type="nucleotide sequence ID" value="NZ_QFRJ01000017.1"/>
</dbReference>
<gene>
    <name evidence="9" type="ORF">DIT68_15070</name>
</gene>
<dbReference type="Gene3D" id="3.40.50.2300">
    <property type="match status" value="1"/>
</dbReference>
<dbReference type="SMART" id="SM00419">
    <property type="entry name" value="HTH_CRP"/>
    <property type="match status" value="1"/>
</dbReference>
<dbReference type="SUPFAM" id="SSF51206">
    <property type="entry name" value="cAMP-binding domain-like"/>
    <property type="match status" value="1"/>
</dbReference>
<organism evidence="9 10">
    <name type="scientific">Brumimicrobium oceani</name>
    <dbReference type="NCBI Taxonomy" id="2100725"/>
    <lineage>
        <taxon>Bacteria</taxon>
        <taxon>Pseudomonadati</taxon>
        <taxon>Bacteroidota</taxon>
        <taxon>Flavobacteriia</taxon>
        <taxon>Flavobacteriales</taxon>
        <taxon>Crocinitomicaceae</taxon>
        <taxon>Brumimicrobium</taxon>
    </lineage>
</organism>
<dbReference type="PANTHER" id="PTHR43547">
    <property type="entry name" value="TWO-COMPONENT HISTIDINE KINASE"/>
    <property type="match status" value="1"/>
</dbReference>
<dbReference type="PANTHER" id="PTHR43547:SF2">
    <property type="entry name" value="HYBRID SIGNAL TRANSDUCTION HISTIDINE KINASE C"/>
    <property type="match status" value="1"/>
</dbReference>
<name>A0A2U2X0Z6_9FLAO</name>
<dbReference type="PROSITE" id="PS50110">
    <property type="entry name" value="RESPONSE_REGULATORY"/>
    <property type="match status" value="1"/>
</dbReference>
<evidence type="ECO:0000256" key="1">
    <source>
        <dbReference type="ARBA" id="ARBA00022553"/>
    </source>
</evidence>
<accession>A0A2U2X0Z6</accession>
<keyword evidence="1 5" id="KW-0597">Phosphoprotein</keyword>
<dbReference type="PROSITE" id="PS50042">
    <property type="entry name" value="CNMP_BINDING_3"/>
    <property type="match status" value="1"/>
</dbReference>
<sequence>MTKIVLIEDNHEMRENIQEILELADYHVLTAENGKVGLEMVKREIPDLIICDIMMPELDGYGVLYYLSKIPETRAIPFIFLSAKTERTDFRKGMNLGADDYITKPFEEMELLEAIESRLSKRKRFEAVLEGEDKWKGFQDAVCDLTGLDDLKDSAQIKSYGKREGIYFEGDTPKWLYYVKEGHVRNYKVTKDDKELVTGLFGVGDFFGYIDLLSQGTYNEYAVALEGAKLALISKADFENLILSNKDVSINFIKLLAGDIVDRENELVSLAYNTVRKRVANALSKLYIKYKEGLAERVEVTVTRDELASMVGTATESVIRILSEFKKDGYIKTKGSLITILDYPALRDYKF</sequence>
<dbReference type="Pfam" id="PF13545">
    <property type="entry name" value="HTH_Crp_2"/>
    <property type="match status" value="1"/>
</dbReference>
<dbReference type="GO" id="GO:0000155">
    <property type="term" value="F:phosphorelay sensor kinase activity"/>
    <property type="evidence" value="ECO:0007669"/>
    <property type="project" value="TreeGrafter"/>
</dbReference>
<dbReference type="InterPro" id="IPR036388">
    <property type="entry name" value="WH-like_DNA-bd_sf"/>
</dbReference>
<evidence type="ECO:0000256" key="3">
    <source>
        <dbReference type="ARBA" id="ARBA00023125"/>
    </source>
</evidence>
<dbReference type="SMART" id="SM00100">
    <property type="entry name" value="cNMP"/>
    <property type="match status" value="1"/>
</dbReference>
<protein>
    <submittedName>
        <fullName evidence="9">Transcriptional regulator</fullName>
    </submittedName>
</protein>
<dbReference type="GO" id="GO:0003677">
    <property type="term" value="F:DNA binding"/>
    <property type="evidence" value="ECO:0007669"/>
    <property type="project" value="UniProtKB-KW"/>
</dbReference>
<evidence type="ECO:0000256" key="5">
    <source>
        <dbReference type="PROSITE-ProRule" id="PRU00169"/>
    </source>
</evidence>
<dbReference type="InterPro" id="IPR018490">
    <property type="entry name" value="cNMP-bd_dom_sf"/>
</dbReference>
<evidence type="ECO:0000313" key="10">
    <source>
        <dbReference type="Proteomes" id="UP000245370"/>
    </source>
</evidence>
<dbReference type="Proteomes" id="UP000245370">
    <property type="component" value="Unassembled WGS sequence"/>
</dbReference>
<keyword evidence="4" id="KW-0804">Transcription</keyword>
<evidence type="ECO:0000259" key="7">
    <source>
        <dbReference type="PROSITE" id="PS50110"/>
    </source>
</evidence>
<feature type="modified residue" description="4-aspartylphosphate" evidence="5">
    <location>
        <position position="52"/>
    </location>
</feature>
<dbReference type="InterPro" id="IPR001789">
    <property type="entry name" value="Sig_transdc_resp-reg_receiver"/>
</dbReference>
<keyword evidence="3" id="KW-0238">DNA-binding</keyword>
<dbReference type="SUPFAM" id="SSF52172">
    <property type="entry name" value="CheY-like"/>
    <property type="match status" value="1"/>
</dbReference>
<dbReference type="SUPFAM" id="SSF46785">
    <property type="entry name" value="Winged helix' DNA-binding domain"/>
    <property type="match status" value="1"/>
</dbReference>
<dbReference type="EMBL" id="QFRJ01000017">
    <property type="protein sequence ID" value="PWH81452.1"/>
    <property type="molecule type" value="Genomic_DNA"/>
</dbReference>
<comment type="caution">
    <text evidence="9">The sequence shown here is derived from an EMBL/GenBank/DDBJ whole genome shotgun (WGS) entry which is preliminary data.</text>
</comment>